<gene>
    <name evidence="8" type="primary">rbp1</name>
</gene>
<protein>
    <submittedName>
        <fullName evidence="8">RNA-binding protein</fullName>
    </submittedName>
</protein>
<dbReference type="GO" id="GO:0008380">
    <property type="term" value="P:RNA splicing"/>
    <property type="evidence" value="ECO:0007669"/>
    <property type="project" value="UniProtKB-KW"/>
</dbReference>
<dbReference type="Gene3D" id="3.30.70.330">
    <property type="match status" value="2"/>
</dbReference>
<reference evidence="8" key="1">
    <citation type="submission" date="1998-08" db="EMBL/GenBank/DDBJ databases">
        <title>Molecular Characterization of a RNA-Binding Protein of the Protist, Trichomonas vaginalis.</title>
        <authorList>
            <person name="Alderete J.F."/>
            <person name="Wargo E.P."/>
        </authorList>
    </citation>
    <scope>NUCLEOTIDE SEQUENCE</scope>
</reference>
<dbReference type="InterPro" id="IPR051106">
    <property type="entry name" value="RNA-bind/splicing_reg"/>
</dbReference>
<dbReference type="CDD" id="cd00590">
    <property type="entry name" value="RRM_SF"/>
    <property type="match status" value="1"/>
</dbReference>
<keyword evidence="5" id="KW-0539">Nucleus</keyword>
<feature type="domain" description="RRM" evidence="7">
    <location>
        <begin position="94"/>
        <end position="167"/>
    </location>
</feature>
<dbReference type="InterPro" id="IPR000504">
    <property type="entry name" value="RRM_dom"/>
</dbReference>
<feature type="domain" description="RRM" evidence="7">
    <location>
        <begin position="5"/>
        <end position="87"/>
    </location>
</feature>
<keyword evidence="2" id="KW-0507">mRNA processing</keyword>
<evidence type="ECO:0000259" key="7">
    <source>
        <dbReference type="PROSITE" id="PS50102"/>
    </source>
</evidence>
<comment type="subcellular location">
    <subcellularLocation>
        <location evidence="1">Nucleus</location>
    </subcellularLocation>
</comment>
<keyword evidence="3 6" id="KW-0694">RNA-binding</keyword>
<name>Q9UAB6_TRIVA</name>
<dbReference type="GO" id="GO:0006397">
    <property type="term" value="P:mRNA processing"/>
    <property type="evidence" value="ECO:0007669"/>
    <property type="project" value="UniProtKB-KW"/>
</dbReference>
<evidence type="ECO:0000313" key="8">
    <source>
        <dbReference type="EMBL" id="AAD52045.1"/>
    </source>
</evidence>
<dbReference type="EMBL" id="AF084572">
    <property type="protein sequence ID" value="AAD52045.1"/>
    <property type="molecule type" value="mRNA"/>
</dbReference>
<dbReference type="PANTHER" id="PTHR48028:SF4">
    <property type="entry name" value="SC35-LIKE SPLICING FACTOR"/>
    <property type="match status" value="1"/>
</dbReference>
<dbReference type="SUPFAM" id="SSF54928">
    <property type="entry name" value="RNA-binding domain, RBD"/>
    <property type="match status" value="2"/>
</dbReference>
<evidence type="ECO:0000256" key="3">
    <source>
        <dbReference type="ARBA" id="ARBA00022884"/>
    </source>
</evidence>
<evidence type="ECO:0000256" key="5">
    <source>
        <dbReference type="ARBA" id="ARBA00023242"/>
    </source>
</evidence>
<evidence type="ECO:0000256" key="4">
    <source>
        <dbReference type="ARBA" id="ARBA00023187"/>
    </source>
</evidence>
<evidence type="ECO:0000256" key="2">
    <source>
        <dbReference type="ARBA" id="ARBA00022664"/>
    </source>
</evidence>
<dbReference type="VEuPathDB" id="TrichDB:TVAG_158990"/>
<accession>Q9UAB6</accession>
<sequence length="189" mass="21144">MSDNKTVFVGNLNYKTQPAQMGPAFEKFGKVAKARVITRRFRGQIISRGFGFVEFENAADAAKAIAECEKTKLVIDEREVKVVASKPPVKRPRLTAFLGGVLDSTTEEQIRAIFPTAKEVSIHPPKNNRRGFAFVKFETEDALMAAIKNLREIKIGEATVVIRIAHPQFSRPSTRRYRRAPAKTNPVSE</sequence>
<dbReference type="VEuPathDB" id="TrichDB:TVAGG3_0779180"/>
<dbReference type="GO" id="GO:0005634">
    <property type="term" value="C:nucleus"/>
    <property type="evidence" value="ECO:0007669"/>
    <property type="project" value="UniProtKB-SubCell"/>
</dbReference>
<dbReference type="GO" id="GO:0003723">
    <property type="term" value="F:RNA binding"/>
    <property type="evidence" value="ECO:0007669"/>
    <property type="project" value="UniProtKB-UniRule"/>
</dbReference>
<keyword evidence="4" id="KW-0508">mRNA splicing</keyword>
<dbReference type="AlphaFoldDB" id="Q9UAB6"/>
<dbReference type="PROSITE" id="PS50102">
    <property type="entry name" value="RRM"/>
    <property type="match status" value="2"/>
</dbReference>
<dbReference type="SMART" id="SM00360">
    <property type="entry name" value="RRM"/>
    <property type="match status" value="2"/>
</dbReference>
<organism evidence="8">
    <name type="scientific">Trichomonas vaginalis</name>
    <dbReference type="NCBI Taxonomy" id="5722"/>
    <lineage>
        <taxon>Eukaryota</taxon>
        <taxon>Metamonada</taxon>
        <taxon>Parabasalia</taxon>
        <taxon>Trichomonadida</taxon>
        <taxon>Trichomonadidae</taxon>
        <taxon>Trichomonas</taxon>
    </lineage>
</organism>
<dbReference type="Pfam" id="PF00076">
    <property type="entry name" value="RRM_1"/>
    <property type="match status" value="2"/>
</dbReference>
<proteinExistence type="evidence at transcript level"/>
<dbReference type="InterPro" id="IPR012677">
    <property type="entry name" value="Nucleotide-bd_a/b_plait_sf"/>
</dbReference>
<evidence type="ECO:0000256" key="1">
    <source>
        <dbReference type="ARBA" id="ARBA00004123"/>
    </source>
</evidence>
<dbReference type="InterPro" id="IPR035979">
    <property type="entry name" value="RBD_domain_sf"/>
</dbReference>
<dbReference type="PANTHER" id="PTHR48028">
    <property type="entry name" value="GLYCINE-RICH RNA-BINDING PROTEIN RZ1A"/>
    <property type="match status" value="1"/>
</dbReference>
<evidence type="ECO:0000256" key="6">
    <source>
        <dbReference type="PROSITE-ProRule" id="PRU00176"/>
    </source>
</evidence>